<keyword evidence="2" id="KW-1185">Reference proteome</keyword>
<dbReference type="EMBL" id="JOPJ01000020">
    <property type="protein sequence ID" value="OUJ11935.1"/>
    <property type="molecule type" value="Genomic_DNA"/>
</dbReference>
<dbReference type="OrthoDB" id="9802050at2"/>
<name>A0A252BT93_9PROT</name>
<dbReference type="STRING" id="1236501.GCA_000613865_02277"/>
<dbReference type="GO" id="GO:0016787">
    <property type="term" value="F:hydrolase activity"/>
    <property type="evidence" value="ECO:0007669"/>
    <property type="project" value="UniProtKB-KW"/>
</dbReference>
<dbReference type="InterPro" id="IPR010247">
    <property type="entry name" value="HutG_amidohyd"/>
</dbReference>
<protein>
    <submittedName>
        <fullName evidence="1">N-formylglutamate amidohydrolase</fullName>
    </submittedName>
</protein>
<evidence type="ECO:0000313" key="2">
    <source>
        <dbReference type="Proteomes" id="UP000194931"/>
    </source>
</evidence>
<organism evidence="1 2">
    <name type="scientific">Acetobacter okinawensis</name>
    <dbReference type="NCBI Taxonomy" id="1076594"/>
    <lineage>
        <taxon>Bacteria</taxon>
        <taxon>Pseudomonadati</taxon>
        <taxon>Pseudomonadota</taxon>
        <taxon>Alphaproteobacteria</taxon>
        <taxon>Acetobacterales</taxon>
        <taxon>Acetobacteraceae</taxon>
        <taxon>Acetobacter</taxon>
    </lineage>
</organism>
<comment type="caution">
    <text evidence="1">The sequence shown here is derived from an EMBL/GenBank/DDBJ whole genome shotgun (WGS) entry which is preliminary data.</text>
</comment>
<dbReference type="Gene3D" id="3.40.630.40">
    <property type="entry name" value="Zn-dependent exopeptidases"/>
    <property type="match status" value="1"/>
</dbReference>
<accession>A0A252BT93</accession>
<gene>
    <name evidence="1" type="ORF">HK26_05030</name>
</gene>
<sequence>MSDIFTYSPGQLPLLVTIPHSGTLLPPGMEARLTPHARTLPDTDWYVDHLYACAHALGASTLRARYSRYVTDLNRGADNAVLYPGRPSTGVVPTHAFDGAPLYLAGQEPDEAEIQERISSYWHPYHNAITAELERLRAKWGWAILWDAHSIRSHIPHLFEGTLPTLNFGTNSGASCAATLAEQLVQHAAQHSSDTHVLNGRFKGGYTTRHYGQPQNGIHAVQLELAQSAYLASEDAPWPISLPAAAQLGQLIEGLLKLAIAYRPDR</sequence>
<dbReference type="Proteomes" id="UP000194931">
    <property type="component" value="Unassembled WGS sequence"/>
</dbReference>
<evidence type="ECO:0000313" key="1">
    <source>
        <dbReference type="EMBL" id="OUJ11935.1"/>
    </source>
</evidence>
<dbReference type="InterPro" id="IPR007709">
    <property type="entry name" value="N-FG_amidohydro"/>
</dbReference>
<dbReference type="AlphaFoldDB" id="A0A252BT93"/>
<reference evidence="2" key="1">
    <citation type="submission" date="2014-06" db="EMBL/GenBank/DDBJ databases">
        <authorList>
            <person name="Winans N.J."/>
            <person name="Newell P.D."/>
            <person name="Douglas A.E."/>
        </authorList>
    </citation>
    <scope>NUCLEOTIDE SEQUENCE [LARGE SCALE GENOMIC DNA]</scope>
</reference>
<dbReference type="SUPFAM" id="SSF53187">
    <property type="entry name" value="Zn-dependent exopeptidases"/>
    <property type="match status" value="1"/>
</dbReference>
<dbReference type="Pfam" id="PF05013">
    <property type="entry name" value="FGase"/>
    <property type="match status" value="1"/>
</dbReference>
<keyword evidence="1" id="KW-0378">Hydrolase</keyword>
<proteinExistence type="predicted"/>
<dbReference type="eggNOG" id="COG3741">
    <property type="taxonomic scope" value="Bacteria"/>
</dbReference>
<dbReference type="NCBIfam" id="TIGR02017">
    <property type="entry name" value="hutG_amidohyd"/>
    <property type="match status" value="1"/>
</dbReference>
<dbReference type="RefSeq" id="WP_086639564.1">
    <property type="nucleotide sequence ID" value="NZ_JOPJ01000020.1"/>
</dbReference>